<dbReference type="PANTHER" id="PTHR43640:SF1">
    <property type="entry name" value="THIOREDOXIN-DEPENDENT PEROXIREDOXIN"/>
    <property type="match status" value="1"/>
</dbReference>
<organism evidence="2 3">
    <name type="scientific">Gynuella sunshinyii YC6258</name>
    <dbReference type="NCBI Taxonomy" id="1445510"/>
    <lineage>
        <taxon>Bacteria</taxon>
        <taxon>Pseudomonadati</taxon>
        <taxon>Pseudomonadota</taxon>
        <taxon>Gammaproteobacteria</taxon>
        <taxon>Oceanospirillales</taxon>
        <taxon>Saccharospirillaceae</taxon>
        <taxon>Gynuella</taxon>
    </lineage>
</organism>
<name>A0A0C5VAT8_9GAMM</name>
<dbReference type="RefSeq" id="WP_044618463.1">
    <property type="nucleotide sequence ID" value="NZ_CP007142.1"/>
</dbReference>
<accession>A0A0C5VAT8</accession>
<dbReference type="Pfam" id="PF00578">
    <property type="entry name" value="AhpC-TSA"/>
    <property type="match status" value="1"/>
</dbReference>
<dbReference type="EMBL" id="CP007142">
    <property type="protein sequence ID" value="AJQ96460.1"/>
    <property type="molecule type" value="Genomic_DNA"/>
</dbReference>
<dbReference type="InterPro" id="IPR036249">
    <property type="entry name" value="Thioredoxin-like_sf"/>
</dbReference>
<dbReference type="Gene3D" id="3.40.30.10">
    <property type="entry name" value="Glutaredoxin"/>
    <property type="match status" value="1"/>
</dbReference>
<dbReference type="GO" id="GO:0016209">
    <property type="term" value="F:antioxidant activity"/>
    <property type="evidence" value="ECO:0007669"/>
    <property type="project" value="InterPro"/>
</dbReference>
<dbReference type="HOGENOM" id="CLU_076204_1_0_6"/>
<evidence type="ECO:0000259" key="1">
    <source>
        <dbReference type="PROSITE" id="PS51352"/>
    </source>
</evidence>
<dbReference type="PANTHER" id="PTHR43640">
    <property type="entry name" value="OS07G0260300 PROTEIN"/>
    <property type="match status" value="1"/>
</dbReference>
<dbReference type="SUPFAM" id="SSF52833">
    <property type="entry name" value="Thioredoxin-like"/>
    <property type="match status" value="1"/>
</dbReference>
<dbReference type="InterPro" id="IPR013766">
    <property type="entry name" value="Thioredoxin_domain"/>
</dbReference>
<dbReference type="InterPro" id="IPR047262">
    <property type="entry name" value="PRX-like1"/>
</dbReference>
<dbReference type="KEGG" id="gsn:YC6258_04428"/>
<dbReference type="AlphaFoldDB" id="A0A0C5VAT8"/>
<dbReference type="GO" id="GO:0016491">
    <property type="term" value="F:oxidoreductase activity"/>
    <property type="evidence" value="ECO:0007669"/>
    <property type="project" value="InterPro"/>
</dbReference>
<proteinExistence type="predicted"/>
<evidence type="ECO:0000313" key="2">
    <source>
        <dbReference type="EMBL" id="AJQ96460.1"/>
    </source>
</evidence>
<feature type="domain" description="Thioredoxin" evidence="1">
    <location>
        <begin position="9"/>
        <end position="164"/>
    </location>
</feature>
<dbReference type="OrthoDB" id="9809746at2"/>
<evidence type="ECO:0000313" key="3">
    <source>
        <dbReference type="Proteomes" id="UP000032266"/>
    </source>
</evidence>
<reference evidence="2 3" key="1">
    <citation type="submission" date="2014-01" db="EMBL/GenBank/DDBJ databases">
        <title>Full genme sequencing of cellulolytic bacterium Gynuella sunshinyii YC6258T gen. nov., sp. nov.</title>
        <authorList>
            <person name="Khan H."/>
            <person name="Chung E.J."/>
            <person name="Chung Y.R."/>
        </authorList>
    </citation>
    <scope>NUCLEOTIDE SEQUENCE [LARGE SCALE GENOMIC DNA]</scope>
    <source>
        <strain evidence="2 3">YC6258</strain>
    </source>
</reference>
<sequence>MALTPSTMAPLGSIAPDFKLPDGQGRHVSLSEATRENGLLVVFMCNHCPFVKHIAGFLEPLHQKLADMNIGMVAINANDITDYPEDAPDKMVAVSEEHGFTFPYLYDESQAVARGYDAACTPDFFLYDQDLKLFYRGQLDNSRPGNGNPITGKDLLEAAQAIVSKTVYSGAQNPSVGCNIKWKE</sequence>
<dbReference type="InterPro" id="IPR000866">
    <property type="entry name" value="AhpC/TSA"/>
</dbReference>
<dbReference type="CDD" id="cd02969">
    <property type="entry name" value="PRX_like1"/>
    <property type="match status" value="1"/>
</dbReference>
<dbReference type="STRING" id="1445510.YC6258_04428"/>
<dbReference type="PATRIC" id="fig|1445510.3.peg.4392"/>
<protein>
    <submittedName>
        <fullName evidence="2">Peroxiredoxin</fullName>
    </submittedName>
</protein>
<gene>
    <name evidence="2" type="ORF">YC6258_04428</name>
</gene>
<dbReference type="PROSITE" id="PS51352">
    <property type="entry name" value="THIOREDOXIN_2"/>
    <property type="match status" value="1"/>
</dbReference>
<keyword evidence="3" id="KW-1185">Reference proteome</keyword>
<dbReference type="Proteomes" id="UP000032266">
    <property type="component" value="Chromosome"/>
</dbReference>